<dbReference type="GO" id="GO:0015288">
    <property type="term" value="F:porin activity"/>
    <property type="evidence" value="ECO:0007669"/>
    <property type="project" value="TreeGrafter"/>
</dbReference>
<keyword evidence="4" id="KW-1134">Transmembrane beta strand</keyword>
<dbReference type="AlphaFoldDB" id="A0A7V5PMS1"/>
<evidence type="ECO:0000313" key="9">
    <source>
        <dbReference type="EMBL" id="HHJ51949.1"/>
    </source>
</evidence>
<protein>
    <submittedName>
        <fullName evidence="9">TolC family protein</fullName>
    </submittedName>
</protein>
<dbReference type="Pfam" id="PF02321">
    <property type="entry name" value="OEP"/>
    <property type="match status" value="2"/>
</dbReference>
<comment type="similarity">
    <text evidence="2">Belongs to the outer membrane factor (OMF) (TC 1.B.17) family.</text>
</comment>
<dbReference type="Gene3D" id="1.20.1600.10">
    <property type="entry name" value="Outer membrane efflux proteins (OEP)"/>
    <property type="match status" value="1"/>
</dbReference>
<keyword evidence="6" id="KW-0472">Membrane</keyword>
<evidence type="ECO:0000256" key="5">
    <source>
        <dbReference type="ARBA" id="ARBA00022692"/>
    </source>
</evidence>
<keyword evidence="5" id="KW-0812">Transmembrane</keyword>
<evidence type="ECO:0000256" key="7">
    <source>
        <dbReference type="ARBA" id="ARBA00023237"/>
    </source>
</evidence>
<dbReference type="EMBL" id="DROD01000147">
    <property type="protein sequence ID" value="HHJ51949.1"/>
    <property type="molecule type" value="Genomic_DNA"/>
</dbReference>
<accession>A0A7V5PMS1</accession>
<sequence length="465" mass="52853">MSDKHKMVFSFLILSFLFLIGRAVAQNDDAFLTLEDCIHIALENNSDLKTTLYSDQAAKWDEVGSLKGILPSISVSAGRGEVETGASEYLSNEPVGIDPETGNVIYEQRTRTIAKSIRKSTSASVDVSQTIFDGGIWWNQIRKAQVDKKVSDYTLASQRDYTILQVQQAYFDLIKQIKILEVDSLAVDRSKAQLDRTQKMYELGATAQVDVFRAKVNLGNDRIQYLKQKNVVAQSRKNLNLVMGRDPFEPLQVEVEIPAVGTLPDVDELIETALKKQPLIYKNQEELKSRKLSVALAKGINYPRISAYINYNRFHETPIKVFSDFDQNYQTQYGVRMSFNLFNGFSDYVNIQKAEIGVRSAAEQYEAYKRNLKSTIHQYYADYLSYLDIIEINRLNLEAAREEYRLAKERYQVGAGTSLEVRESQVNLTKAEETLIVAQFNARFVLAQLDYNLGLSYAKYAGESE</sequence>
<comment type="caution">
    <text evidence="9">The sequence shown here is derived from an EMBL/GenBank/DDBJ whole genome shotgun (WGS) entry which is preliminary data.</text>
</comment>
<keyword evidence="8" id="KW-0175">Coiled coil</keyword>
<evidence type="ECO:0000256" key="4">
    <source>
        <dbReference type="ARBA" id="ARBA00022452"/>
    </source>
</evidence>
<evidence type="ECO:0000256" key="8">
    <source>
        <dbReference type="SAM" id="Coils"/>
    </source>
</evidence>
<evidence type="ECO:0000256" key="1">
    <source>
        <dbReference type="ARBA" id="ARBA00004442"/>
    </source>
</evidence>
<dbReference type="PANTHER" id="PTHR30026:SF20">
    <property type="entry name" value="OUTER MEMBRANE PROTEIN TOLC"/>
    <property type="match status" value="1"/>
</dbReference>
<dbReference type="Proteomes" id="UP000886124">
    <property type="component" value="Unassembled WGS sequence"/>
</dbReference>
<evidence type="ECO:0000256" key="2">
    <source>
        <dbReference type="ARBA" id="ARBA00007613"/>
    </source>
</evidence>
<evidence type="ECO:0000256" key="6">
    <source>
        <dbReference type="ARBA" id="ARBA00023136"/>
    </source>
</evidence>
<proteinExistence type="inferred from homology"/>
<dbReference type="SUPFAM" id="SSF56954">
    <property type="entry name" value="Outer membrane efflux proteins (OEP)"/>
    <property type="match status" value="1"/>
</dbReference>
<dbReference type="GO" id="GO:0015562">
    <property type="term" value="F:efflux transmembrane transporter activity"/>
    <property type="evidence" value="ECO:0007669"/>
    <property type="project" value="InterPro"/>
</dbReference>
<comment type="subcellular location">
    <subcellularLocation>
        <location evidence="1">Cell outer membrane</location>
    </subcellularLocation>
</comment>
<organism evidence="9">
    <name type="scientific">Caldithrix abyssi</name>
    <dbReference type="NCBI Taxonomy" id="187145"/>
    <lineage>
        <taxon>Bacteria</taxon>
        <taxon>Pseudomonadati</taxon>
        <taxon>Calditrichota</taxon>
        <taxon>Calditrichia</taxon>
        <taxon>Calditrichales</taxon>
        <taxon>Calditrichaceae</taxon>
        <taxon>Caldithrix</taxon>
    </lineage>
</organism>
<keyword evidence="7" id="KW-0998">Cell outer membrane</keyword>
<gene>
    <name evidence="9" type="ORF">ENJ89_02030</name>
</gene>
<dbReference type="GO" id="GO:0009279">
    <property type="term" value="C:cell outer membrane"/>
    <property type="evidence" value="ECO:0007669"/>
    <property type="project" value="UniProtKB-SubCell"/>
</dbReference>
<feature type="coiled-coil region" evidence="8">
    <location>
        <begin position="351"/>
        <end position="410"/>
    </location>
</feature>
<reference evidence="9" key="1">
    <citation type="journal article" date="2020" name="mSystems">
        <title>Genome- and Community-Level Interaction Insights into Carbon Utilization and Element Cycling Functions of Hydrothermarchaeota in Hydrothermal Sediment.</title>
        <authorList>
            <person name="Zhou Z."/>
            <person name="Liu Y."/>
            <person name="Xu W."/>
            <person name="Pan J."/>
            <person name="Luo Z.H."/>
            <person name="Li M."/>
        </authorList>
    </citation>
    <scope>NUCLEOTIDE SEQUENCE [LARGE SCALE GENOMIC DNA]</scope>
    <source>
        <strain evidence="9">HyVt-527</strain>
    </source>
</reference>
<name>A0A7V5PMS1_CALAY</name>
<dbReference type="InterPro" id="IPR003423">
    <property type="entry name" value="OMP_efflux"/>
</dbReference>
<dbReference type="PANTHER" id="PTHR30026">
    <property type="entry name" value="OUTER MEMBRANE PROTEIN TOLC"/>
    <property type="match status" value="1"/>
</dbReference>
<dbReference type="InterPro" id="IPR051906">
    <property type="entry name" value="TolC-like"/>
</dbReference>
<evidence type="ECO:0000256" key="3">
    <source>
        <dbReference type="ARBA" id="ARBA00022448"/>
    </source>
</evidence>
<dbReference type="GO" id="GO:1990281">
    <property type="term" value="C:efflux pump complex"/>
    <property type="evidence" value="ECO:0007669"/>
    <property type="project" value="TreeGrafter"/>
</dbReference>
<keyword evidence="3" id="KW-0813">Transport</keyword>